<reference evidence="7" key="1">
    <citation type="journal article" date="2023" name="Mol. Biol. Evol.">
        <title>Third-Generation Sequencing Reveals the Adaptive Role of the Epigenome in Three Deep-Sea Polychaetes.</title>
        <authorList>
            <person name="Perez M."/>
            <person name="Aroh O."/>
            <person name="Sun Y."/>
            <person name="Lan Y."/>
            <person name="Juniper S.K."/>
            <person name="Young C.R."/>
            <person name="Angers B."/>
            <person name="Qian P.Y."/>
        </authorList>
    </citation>
    <scope>NUCLEOTIDE SEQUENCE</scope>
    <source>
        <strain evidence="7">R07B-5</strain>
    </source>
</reference>
<accession>A0AAD9L103</accession>
<keyword evidence="8" id="KW-1185">Reference proteome</keyword>
<keyword evidence="1" id="KW-0645">Protease</keyword>
<evidence type="ECO:0000256" key="1">
    <source>
        <dbReference type="ARBA" id="ARBA00022670"/>
    </source>
</evidence>
<evidence type="ECO:0000256" key="3">
    <source>
        <dbReference type="ARBA" id="ARBA00022825"/>
    </source>
</evidence>
<comment type="caution">
    <text evidence="7">The sequence shown here is derived from an EMBL/GenBank/DDBJ whole genome shotgun (WGS) entry which is preliminary data.</text>
</comment>
<dbReference type="AlphaFoldDB" id="A0AAD9L103"/>
<evidence type="ECO:0000313" key="8">
    <source>
        <dbReference type="Proteomes" id="UP001209878"/>
    </source>
</evidence>
<keyword evidence="4" id="KW-1015">Disulfide bond</keyword>
<dbReference type="PANTHER" id="PTHR24252">
    <property type="entry name" value="ACROSIN-RELATED"/>
    <property type="match status" value="1"/>
</dbReference>
<dbReference type="FunFam" id="2.40.10.10:FF:000118">
    <property type="entry name" value="Chymotrypsinogen A"/>
    <property type="match status" value="1"/>
</dbReference>
<dbReference type="InterPro" id="IPR018114">
    <property type="entry name" value="TRYPSIN_HIS"/>
</dbReference>
<dbReference type="InterPro" id="IPR009003">
    <property type="entry name" value="Peptidase_S1_PA"/>
</dbReference>
<dbReference type="Proteomes" id="UP001209878">
    <property type="component" value="Unassembled WGS sequence"/>
</dbReference>
<dbReference type="CDD" id="cd00190">
    <property type="entry name" value="Tryp_SPc"/>
    <property type="match status" value="1"/>
</dbReference>
<feature type="signal peptide" evidence="5">
    <location>
        <begin position="1"/>
        <end position="18"/>
    </location>
</feature>
<dbReference type="Gene3D" id="2.40.10.10">
    <property type="entry name" value="Trypsin-like serine proteases"/>
    <property type="match status" value="3"/>
</dbReference>
<evidence type="ECO:0000259" key="6">
    <source>
        <dbReference type="PROSITE" id="PS50240"/>
    </source>
</evidence>
<evidence type="ECO:0000313" key="7">
    <source>
        <dbReference type="EMBL" id="KAK2181354.1"/>
    </source>
</evidence>
<feature type="domain" description="Peptidase S1" evidence="6">
    <location>
        <begin position="53"/>
        <end position="246"/>
    </location>
</feature>
<feature type="chain" id="PRO_5042095888" description="Peptidase S1 domain-containing protein" evidence="5">
    <location>
        <begin position="19"/>
        <end position="247"/>
    </location>
</feature>
<evidence type="ECO:0000256" key="5">
    <source>
        <dbReference type="SAM" id="SignalP"/>
    </source>
</evidence>
<dbReference type="PROSITE" id="PS00134">
    <property type="entry name" value="TRYPSIN_HIS"/>
    <property type="match status" value="1"/>
</dbReference>
<protein>
    <recommendedName>
        <fullName evidence="6">Peptidase S1 domain-containing protein</fullName>
    </recommendedName>
</protein>
<dbReference type="InterPro" id="IPR001254">
    <property type="entry name" value="Trypsin_dom"/>
</dbReference>
<dbReference type="Pfam" id="PF00089">
    <property type="entry name" value="Trypsin"/>
    <property type="match status" value="2"/>
</dbReference>
<name>A0AAD9L103_RIDPI</name>
<dbReference type="GO" id="GO:0004252">
    <property type="term" value="F:serine-type endopeptidase activity"/>
    <property type="evidence" value="ECO:0007669"/>
    <property type="project" value="InterPro"/>
</dbReference>
<keyword evidence="5" id="KW-0732">Signal</keyword>
<dbReference type="GO" id="GO:0006508">
    <property type="term" value="P:proteolysis"/>
    <property type="evidence" value="ECO:0007669"/>
    <property type="project" value="UniProtKB-KW"/>
</dbReference>
<dbReference type="EMBL" id="JAODUO010000402">
    <property type="protein sequence ID" value="KAK2181354.1"/>
    <property type="molecule type" value="Genomic_DNA"/>
</dbReference>
<dbReference type="InterPro" id="IPR001314">
    <property type="entry name" value="Peptidase_S1A"/>
</dbReference>
<dbReference type="SMART" id="SM00020">
    <property type="entry name" value="Tryp_SPc"/>
    <property type="match status" value="1"/>
</dbReference>
<dbReference type="InterPro" id="IPR043504">
    <property type="entry name" value="Peptidase_S1_PA_chymotrypsin"/>
</dbReference>
<organism evidence="7 8">
    <name type="scientific">Ridgeia piscesae</name>
    <name type="common">Tubeworm</name>
    <dbReference type="NCBI Taxonomy" id="27915"/>
    <lineage>
        <taxon>Eukaryota</taxon>
        <taxon>Metazoa</taxon>
        <taxon>Spiralia</taxon>
        <taxon>Lophotrochozoa</taxon>
        <taxon>Annelida</taxon>
        <taxon>Polychaeta</taxon>
        <taxon>Sedentaria</taxon>
        <taxon>Canalipalpata</taxon>
        <taxon>Sabellida</taxon>
        <taxon>Siboglinidae</taxon>
        <taxon>Ridgeia</taxon>
    </lineage>
</organism>
<dbReference type="SUPFAM" id="SSF50494">
    <property type="entry name" value="Trypsin-like serine proteases"/>
    <property type="match status" value="1"/>
</dbReference>
<evidence type="ECO:0000256" key="4">
    <source>
        <dbReference type="ARBA" id="ARBA00023157"/>
    </source>
</evidence>
<dbReference type="PROSITE" id="PS50240">
    <property type="entry name" value="TRYPSIN_DOM"/>
    <property type="match status" value="1"/>
</dbReference>
<keyword evidence="3" id="KW-0720">Serine protease</keyword>
<sequence length="247" mass="27260">MKILVVVALCVVHGWSIALKDSYGFLQTIRETDGRSPSSKLWHDAVAEHQLRIVGGNSVRVPGRYPWQASLQYRSGSRHICGASLISNKWLVTAAHCVNGMMAYRMQIVLGMHDRTTRRMGKPAVYRIAKFIKHYNFINSGKLGFPNDIALIKLSTAARYNQYVKPIKMAPVNANFTGDTCYITGWGRLYGKCTVGDSGGPLVCISGASYQLVGATSWGRTGCSGVYPSVYTRVSAYRTWIKIITGL</sequence>
<proteinExistence type="predicted"/>
<dbReference type="PANTHER" id="PTHR24252:SF7">
    <property type="entry name" value="HYALIN"/>
    <property type="match status" value="1"/>
</dbReference>
<gene>
    <name evidence="7" type="ORF">NP493_403g09033</name>
</gene>
<dbReference type="PRINTS" id="PR00722">
    <property type="entry name" value="CHYMOTRYPSIN"/>
</dbReference>
<evidence type="ECO:0000256" key="2">
    <source>
        <dbReference type="ARBA" id="ARBA00022801"/>
    </source>
</evidence>
<keyword evidence="2" id="KW-0378">Hydrolase</keyword>